<sequence length="78" mass="9434">MEHNKEKKLKYIKFENKWYEAKRFKGKWDDVKYFTNKEAILLNLEDKTEKELLRKLGSKNKPQVVIVDGPDHRSKLVK</sequence>
<keyword evidence="2" id="KW-1185">Reference proteome</keyword>
<name>A0A015J5K5_RHIIW</name>
<evidence type="ECO:0000313" key="1">
    <source>
        <dbReference type="EMBL" id="EXX64817.1"/>
    </source>
</evidence>
<dbReference type="EMBL" id="JEMT01022781">
    <property type="protein sequence ID" value="EXX64817.1"/>
    <property type="molecule type" value="Genomic_DNA"/>
</dbReference>
<accession>A0A015J5K5</accession>
<proteinExistence type="predicted"/>
<gene>
    <name evidence="1" type="ORF">RirG_139170</name>
</gene>
<dbReference type="AlphaFoldDB" id="A0A015J5K5"/>
<dbReference type="HOGENOM" id="CLU_2623296_0_0_1"/>
<evidence type="ECO:0000313" key="2">
    <source>
        <dbReference type="Proteomes" id="UP000022910"/>
    </source>
</evidence>
<organism evidence="1 2">
    <name type="scientific">Rhizophagus irregularis (strain DAOM 197198w)</name>
    <name type="common">Glomus intraradices</name>
    <dbReference type="NCBI Taxonomy" id="1432141"/>
    <lineage>
        <taxon>Eukaryota</taxon>
        <taxon>Fungi</taxon>
        <taxon>Fungi incertae sedis</taxon>
        <taxon>Mucoromycota</taxon>
        <taxon>Glomeromycotina</taxon>
        <taxon>Glomeromycetes</taxon>
        <taxon>Glomerales</taxon>
        <taxon>Glomeraceae</taxon>
        <taxon>Rhizophagus</taxon>
    </lineage>
</organism>
<comment type="caution">
    <text evidence="1">The sequence shown here is derived from an EMBL/GenBank/DDBJ whole genome shotgun (WGS) entry which is preliminary data.</text>
</comment>
<protein>
    <submittedName>
        <fullName evidence="1">Uncharacterized protein</fullName>
    </submittedName>
</protein>
<reference evidence="1 2" key="1">
    <citation type="submission" date="2014-02" db="EMBL/GenBank/DDBJ databases">
        <title>Single nucleus genome sequencing reveals high similarity among nuclei of an endomycorrhizal fungus.</title>
        <authorList>
            <person name="Lin K."/>
            <person name="Geurts R."/>
            <person name="Zhang Z."/>
            <person name="Limpens E."/>
            <person name="Saunders D.G."/>
            <person name="Mu D."/>
            <person name="Pang E."/>
            <person name="Cao H."/>
            <person name="Cha H."/>
            <person name="Lin T."/>
            <person name="Zhou Q."/>
            <person name="Shang Y."/>
            <person name="Li Y."/>
            <person name="Ivanov S."/>
            <person name="Sharma T."/>
            <person name="Velzen R.V."/>
            <person name="Ruijter N.D."/>
            <person name="Aanen D.K."/>
            <person name="Win J."/>
            <person name="Kamoun S."/>
            <person name="Bisseling T."/>
            <person name="Huang S."/>
        </authorList>
    </citation>
    <scope>NUCLEOTIDE SEQUENCE [LARGE SCALE GENOMIC DNA]</scope>
    <source>
        <strain evidence="2">DAOM197198w</strain>
    </source>
</reference>
<dbReference type="Proteomes" id="UP000022910">
    <property type="component" value="Unassembled WGS sequence"/>
</dbReference>